<feature type="modified residue" description="4-aspartylphosphate" evidence="11">
    <location>
        <position position="477"/>
    </location>
</feature>
<evidence type="ECO:0000259" key="13">
    <source>
        <dbReference type="PROSITE" id="PS50110"/>
    </source>
</evidence>
<dbReference type="Gene3D" id="3.40.50.2300">
    <property type="match status" value="1"/>
</dbReference>
<dbReference type="Gene3D" id="2.10.70.100">
    <property type="match status" value="1"/>
</dbReference>
<evidence type="ECO:0000256" key="4">
    <source>
        <dbReference type="ARBA" id="ARBA00022553"/>
    </source>
</evidence>
<dbReference type="Pfam" id="PF08447">
    <property type="entry name" value="PAS_3"/>
    <property type="match status" value="1"/>
</dbReference>
<protein>
    <recommendedName>
        <fullName evidence="3">histidine kinase</fullName>
        <ecNumber evidence="3">2.7.13.3</ecNumber>
    </recommendedName>
</protein>
<dbReference type="InterPro" id="IPR036097">
    <property type="entry name" value="HisK_dim/P_sf"/>
</dbReference>
<evidence type="ECO:0000256" key="8">
    <source>
        <dbReference type="ARBA" id="ARBA00022840"/>
    </source>
</evidence>
<dbReference type="FunFam" id="1.10.287.130:FF:000038">
    <property type="entry name" value="Sensory transduction histidine kinase"/>
    <property type="match status" value="1"/>
</dbReference>
<comment type="subcellular location">
    <subcellularLocation>
        <location evidence="2">Membrane</location>
    </subcellularLocation>
</comment>
<accession>A0A1I1MQX0</accession>
<dbReference type="InterPro" id="IPR001610">
    <property type="entry name" value="PAC"/>
</dbReference>
<dbReference type="Pfam" id="PF00072">
    <property type="entry name" value="Response_reg"/>
    <property type="match status" value="1"/>
</dbReference>
<dbReference type="AlphaFoldDB" id="A0A1I1MQX0"/>
<evidence type="ECO:0000259" key="14">
    <source>
        <dbReference type="PROSITE" id="PS50113"/>
    </source>
</evidence>
<dbReference type="GO" id="GO:0005524">
    <property type="term" value="F:ATP binding"/>
    <property type="evidence" value="ECO:0007669"/>
    <property type="project" value="UniProtKB-KW"/>
</dbReference>
<dbReference type="SUPFAM" id="SSF47384">
    <property type="entry name" value="Homodimeric domain of signal transducing histidine kinase"/>
    <property type="match status" value="1"/>
</dbReference>
<dbReference type="SUPFAM" id="SSF52172">
    <property type="entry name" value="CheY-like"/>
    <property type="match status" value="1"/>
</dbReference>
<dbReference type="InterPro" id="IPR001789">
    <property type="entry name" value="Sig_transdc_resp-reg_receiver"/>
</dbReference>
<evidence type="ECO:0000256" key="6">
    <source>
        <dbReference type="ARBA" id="ARBA00022741"/>
    </source>
</evidence>
<dbReference type="SMART" id="SM00387">
    <property type="entry name" value="HATPase_c"/>
    <property type="match status" value="1"/>
</dbReference>
<feature type="domain" description="Response regulatory" evidence="13">
    <location>
        <begin position="427"/>
        <end position="544"/>
    </location>
</feature>
<dbReference type="SMART" id="SM00448">
    <property type="entry name" value="REC"/>
    <property type="match status" value="1"/>
</dbReference>
<keyword evidence="16" id="KW-1185">Reference proteome</keyword>
<dbReference type="PROSITE" id="PS50110">
    <property type="entry name" value="RESPONSE_REGULATORY"/>
    <property type="match status" value="1"/>
</dbReference>
<evidence type="ECO:0000256" key="7">
    <source>
        <dbReference type="ARBA" id="ARBA00022777"/>
    </source>
</evidence>
<gene>
    <name evidence="15" type="ORF">SAMN02745724_02772</name>
</gene>
<dbReference type="PROSITE" id="PS50113">
    <property type="entry name" value="PAC"/>
    <property type="match status" value="2"/>
</dbReference>
<dbReference type="InterPro" id="IPR005467">
    <property type="entry name" value="His_kinase_dom"/>
</dbReference>
<dbReference type="Proteomes" id="UP000198862">
    <property type="component" value="Unassembled WGS sequence"/>
</dbReference>
<dbReference type="FunFam" id="3.30.565.10:FF:000006">
    <property type="entry name" value="Sensor histidine kinase WalK"/>
    <property type="match status" value="1"/>
</dbReference>
<dbReference type="PROSITE" id="PS50109">
    <property type="entry name" value="HIS_KIN"/>
    <property type="match status" value="1"/>
</dbReference>
<evidence type="ECO:0000256" key="10">
    <source>
        <dbReference type="ARBA" id="ARBA00023136"/>
    </source>
</evidence>
<dbReference type="SUPFAM" id="SSF55874">
    <property type="entry name" value="ATPase domain of HSP90 chaperone/DNA topoisomerase II/histidine kinase"/>
    <property type="match status" value="1"/>
</dbReference>
<reference evidence="15 16" key="1">
    <citation type="submission" date="2016-10" db="EMBL/GenBank/DDBJ databases">
        <authorList>
            <person name="de Groot N.N."/>
        </authorList>
    </citation>
    <scope>NUCLEOTIDE SEQUENCE [LARGE SCALE GENOMIC DNA]</scope>
    <source>
        <strain evidence="15 16">DSM 6059</strain>
    </source>
</reference>
<dbReference type="InterPro" id="IPR003594">
    <property type="entry name" value="HATPase_dom"/>
</dbReference>
<evidence type="ECO:0000256" key="11">
    <source>
        <dbReference type="PROSITE-ProRule" id="PRU00169"/>
    </source>
</evidence>
<dbReference type="EC" id="2.7.13.3" evidence="3"/>
<dbReference type="OrthoDB" id="9810730at2"/>
<keyword evidence="4 11" id="KW-0597">Phosphoprotein</keyword>
<organism evidence="15 16">
    <name type="scientific">Pseudoalteromonas denitrificans DSM 6059</name>
    <dbReference type="NCBI Taxonomy" id="1123010"/>
    <lineage>
        <taxon>Bacteria</taxon>
        <taxon>Pseudomonadati</taxon>
        <taxon>Pseudomonadota</taxon>
        <taxon>Gammaproteobacteria</taxon>
        <taxon>Alteromonadales</taxon>
        <taxon>Pseudoalteromonadaceae</taxon>
        <taxon>Pseudoalteromonas</taxon>
    </lineage>
</organism>
<dbReference type="CDD" id="cd00130">
    <property type="entry name" value="PAS"/>
    <property type="match status" value="1"/>
</dbReference>
<sequence>MPFLDEFGTPYKYVAARTDITALRESEERLFRSQKFAHIGTWDLDLVKNEIYWSEGVSDLFGIKQKTSRITYEKYINTILEEDRVKVIKAIKNCKELDKDYSTEYRVIWQDGSLHWLHEIGNILCDESGRPLHMMGIVRDITKRKVAELGMISAREEAENANQAKSQFLSSMSHELRTPLNAIIGFTQILEMETDPPLSESQQDDVEEISAAGKHLLKLINEILDLAKIEAGETALSIGSIGVEETLFSTLKLISSLAEKRGIKIFTHSEGQAINLIHIEKSNTFVQADKTRFKQALLNLLSNAVKYNYENGKIVINIEAIELGKIRVSVSDSGKGLSPEQQSQLFTAFNRLEMNTSDIEGTGIGLVITKNIIELMGGQIGVKSQLNKGTTFWIELPSKESIYMQKKTTEESISAHLKTHSIKKQYVILYIEDNPSNLKLIQRILESHSQFKIISSYDGKEGIEIALNESPDLILLDINIPSLNGFEVLKELKNTNTTQHIPIIALSANAMLSDIQKGLDSGFINYLTKPIDIEIFWDAIFNALKINH</sequence>
<dbReference type="PANTHER" id="PTHR43047:SF72">
    <property type="entry name" value="OSMOSENSING HISTIDINE PROTEIN KINASE SLN1"/>
    <property type="match status" value="1"/>
</dbReference>
<dbReference type="NCBIfam" id="TIGR00229">
    <property type="entry name" value="sensory_box"/>
    <property type="match status" value="1"/>
</dbReference>
<dbReference type="Pfam" id="PF02518">
    <property type="entry name" value="HATPase_c"/>
    <property type="match status" value="1"/>
</dbReference>
<dbReference type="Gene3D" id="3.30.450.20">
    <property type="entry name" value="PAS domain"/>
    <property type="match status" value="1"/>
</dbReference>
<dbReference type="SMART" id="SM00388">
    <property type="entry name" value="HisKA"/>
    <property type="match status" value="1"/>
</dbReference>
<dbReference type="InterPro" id="IPR035965">
    <property type="entry name" value="PAS-like_dom_sf"/>
</dbReference>
<dbReference type="InterPro" id="IPR000700">
    <property type="entry name" value="PAS-assoc_C"/>
</dbReference>
<dbReference type="GO" id="GO:0000155">
    <property type="term" value="F:phosphorelay sensor kinase activity"/>
    <property type="evidence" value="ECO:0007669"/>
    <property type="project" value="InterPro"/>
</dbReference>
<name>A0A1I1MQX0_9GAMM</name>
<dbReference type="Pfam" id="PF00512">
    <property type="entry name" value="HisKA"/>
    <property type="match status" value="1"/>
</dbReference>
<evidence type="ECO:0000259" key="12">
    <source>
        <dbReference type="PROSITE" id="PS50109"/>
    </source>
</evidence>
<dbReference type="GO" id="GO:0009927">
    <property type="term" value="F:histidine phosphotransfer kinase activity"/>
    <property type="evidence" value="ECO:0007669"/>
    <property type="project" value="TreeGrafter"/>
</dbReference>
<proteinExistence type="predicted"/>
<evidence type="ECO:0000256" key="2">
    <source>
        <dbReference type="ARBA" id="ARBA00004370"/>
    </source>
</evidence>
<dbReference type="CDD" id="cd00082">
    <property type="entry name" value="HisKA"/>
    <property type="match status" value="1"/>
</dbReference>
<evidence type="ECO:0000256" key="1">
    <source>
        <dbReference type="ARBA" id="ARBA00000085"/>
    </source>
</evidence>
<feature type="domain" description="Histidine kinase" evidence="12">
    <location>
        <begin position="171"/>
        <end position="400"/>
    </location>
</feature>
<comment type="catalytic activity">
    <reaction evidence="1">
        <text>ATP + protein L-histidine = ADP + protein N-phospho-L-histidine.</text>
        <dbReference type="EC" id="2.7.13.3"/>
    </reaction>
</comment>
<evidence type="ECO:0000256" key="3">
    <source>
        <dbReference type="ARBA" id="ARBA00012438"/>
    </source>
</evidence>
<evidence type="ECO:0000256" key="9">
    <source>
        <dbReference type="ARBA" id="ARBA00023012"/>
    </source>
</evidence>
<evidence type="ECO:0000313" key="15">
    <source>
        <dbReference type="EMBL" id="SFC87506.1"/>
    </source>
</evidence>
<dbReference type="Gene3D" id="1.10.287.130">
    <property type="match status" value="1"/>
</dbReference>
<dbReference type="InterPro" id="IPR011006">
    <property type="entry name" value="CheY-like_superfamily"/>
</dbReference>
<dbReference type="SUPFAM" id="SSF55785">
    <property type="entry name" value="PYP-like sensor domain (PAS domain)"/>
    <property type="match status" value="1"/>
</dbReference>
<feature type="domain" description="PAC" evidence="14">
    <location>
        <begin position="1"/>
        <end position="32"/>
    </location>
</feature>
<dbReference type="PANTHER" id="PTHR43047">
    <property type="entry name" value="TWO-COMPONENT HISTIDINE PROTEIN KINASE"/>
    <property type="match status" value="1"/>
</dbReference>
<dbReference type="EMBL" id="FOLO01000021">
    <property type="protein sequence ID" value="SFC87506.1"/>
    <property type="molecule type" value="Genomic_DNA"/>
</dbReference>
<dbReference type="InterPro" id="IPR003661">
    <property type="entry name" value="HisK_dim/P_dom"/>
</dbReference>
<keyword evidence="10" id="KW-0472">Membrane</keyword>
<dbReference type="SMART" id="SM00086">
    <property type="entry name" value="PAC"/>
    <property type="match status" value="1"/>
</dbReference>
<dbReference type="STRING" id="1123010.SAMN02745724_02772"/>
<keyword evidence="9" id="KW-0902">Two-component regulatory system</keyword>
<evidence type="ECO:0000256" key="5">
    <source>
        <dbReference type="ARBA" id="ARBA00022679"/>
    </source>
</evidence>
<feature type="domain" description="PAC" evidence="14">
    <location>
        <begin position="101"/>
        <end position="153"/>
    </location>
</feature>
<evidence type="ECO:0000313" key="16">
    <source>
        <dbReference type="Proteomes" id="UP000198862"/>
    </source>
</evidence>
<keyword evidence="6" id="KW-0547">Nucleotide-binding</keyword>
<keyword evidence="7" id="KW-0418">Kinase</keyword>
<dbReference type="RefSeq" id="WP_091984941.1">
    <property type="nucleotide sequence ID" value="NZ_FOLO01000021.1"/>
</dbReference>
<dbReference type="InterPro" id="IPR036890">
    <property type="entry name" value="HATPase_C_sf"/>
</dbReference>
<dbReference type="InterPro" id="IPR013655">
    <property type="entry name" value="PAS_fold_3"/>
</dbReference>
<dbReference type="PRINTS" id="PR00344">
    <property type="entry name" value="BCTRLSENSOR"/>
</dbReference>
<keyword evidence="8" id="KW-0067">ATP-binding</keyword>
<dbReference type="GO" id="GO:0005886">
    <property type="term" value="C:plasma membrane"/>
    <property type="evidence" value="ECO:0007669"/>
    <property type="project" value="UniProtKB-ARBA"/>
</dbReference>
<dbReference type="InterPro" id="IPR004358">
    <property type="entry name" value="Sig_transdc_His_kin-like_C"/>
</dbReference>
<keyword evidence="5" id="KW-0808">Transferase</keyword>
<dbReference type="Gene3D" id="3.30.565.10">
    <property type="entry name" value="Histidine kinase-like ATPase, C-terminal domain"/>
    <property type="match status" value="1"/>
</dbReference>
<dbReference type="InterPro" id="IPR000014">
    <property type="entry name" value="PAS"/>
</dbReference>